<dbReference type="AlphaFoldDB" id="A0A0F9QXC6"/>
<evidence type="ECO:0000313" key="2">
    <source>
        <dbReference type="EMBL" id="KKN41642.1"/>
    </source>
</evidence>
<feature type="transmembrane region" description="Helical" evidence="1">
    <location>
        <begin position="72"/>
        <end position="91"/>
    </location>
</feature>
<feature type="transmembrane region" description="Helical" evidence="1">
    <location>
        <begin position="231"/>
        <end position="250"/>
    </location>
</feature>
<reference evidence="2" key="1">
    <citation type="journal article" date="2015" name="Nature">
        <title>Complex archaea that bridge the gap between prokaryotes and eukaryotes.</title>
        <authorList>
            <person name="Spang A."/>
            <person name="Saw J.H."/>
            <person name="Jorgensen S.L."/>
            <person name="Zaremba-Niedzwiedzka K."/>
            <person name="Martijn J."/>
            <person name="Lind A.E."/>
            <person name="van Eijk R."/>
            <person name="Schleper C."/>
            <person name="Guy L."/>
            <person name="Ettema T.J."/>
        </authorList>
    </citation>
    <scope>NUCLEOTIDE SEQUENCE</scope>
</reference>
<comment type="caution">
    <text evidence="2">The sequence shown here is derived from an EMBL/GenBank/DDBJ whole genome shotgun (WGS) entry which is preliminary data.</text>
</comment>
<feature type="transmembrane region" description="Helical" evidence="1">
    <location>
        <begin position="12"/>
        <end position="28"/>
    </location>
</feature>
<accession>A0A0F9QXC6</accession>
<feature type="transmembrane region" description="Helical" evidence="1">
    <location>
        <begin position="98"/>
        <end position="114"/>
    </location>
</feature>
<keyword evidence="1" id="KW-1133">Transmembrane helix</keyword>
<feature type="transmembrane region" description="Helical" evidence="1">
    <location>
        <begin position="349"/>
        <end position="365"/>
    </location>
</feature>
<feature type="transmembrane region" description="Helical" evidence="1">
    <location>
        <begin position="194"/>
        <end position="219"/>
    </location>
</feature>
<keyword evidence="1" id="KW-0812">Transmembrane</keyword>
<keyword evidence="1" id="KW-0472">Membrane</keyword>
<feature type="transmembrane region" description="Helical" evidence="1">
    <location>
        <begin position="325"/>
        <end position="342"/>
    </location>
</feature>
<sequence>MEERKIAYDPRLLAGGLGLGLVLFATHNKSITFNNSQGETYIFLPTIGLAMIAICVGMFFADGARKFDWGPWWIWAPMAVIVGSMGLRLVLDFSMHSLAGLTVGLVFFFLYIVSRQLGHGIFLALIPFVLLEAGSVVWQGISNPEQFAGGFITSPSLHNYDVSNNYMTTPNYNIAAGFMAFGAIAAFWKWQWVLVSLAIVGMFFTGAPEAVFILAVMAVVMVVRRDWGKRIIVPLALLPLLAVLLIVGYGRPLYLQTAWVAQTADGTKALYPLTLDPEKREGAIPGRWRVINEAMSDIKPLGHGLELTKYTVETVHNVPLIITDQIGPVAGLAWLFIAVACLVRTKWKYAWAVVLTMGVFDHYIWTQMAPYWWVLAGVSSGSVIKSDYIFRRA</sequence>
<name>A0A0F9QXC6_9ZZZZ</name>
<gene>
    <name evidence="2" type="ORF">LCGC14_0721170</name>
</gene>
<evidence type="ECO:0000256" key="1">
    <source>
        <dbReference type="SAM" id="Phobius"/>
    </source>
</evidence>
<proteinExistence type="predicted"/>
<feature type="transmembrane region" description="Helical" evidence="1">
    <location>
        <begin position="120"/>
        <end position="138"/>
    </location>
</feature>
<protein>
    <submittedName>
        <fullName evidence="2">Uncharacterized protein</fullName>
    </submittedName>
</protein>
<organism evidence="2">
    <name type="scientific">marine sediment metagenome</name>
    <dbReference type="NCBI Taxonomy" id="412755"/>
    <lineage>
        <taxon>unclassified sequences</taxon>
        <taxon>metagenomes</taxon>
        <taxon>ecological metagenomes</taxon>
    </lineage>
</organism>
<feature type="transmembrane region" description="Helical" evidence="1">
    <location>
        <begin position="40"/>
        <end position="60"/>
    </location>
</feature>
<dbReference type="EMBL" id="LAZR01001635">
    <property type="protein sequence ID" value="KKN41642.1"/>
    <property type="molecule type" value="Genomic_DNA"/>
</dbReference>